<keyword evidence="1" id="KW-0732">Signal</keyword>
<evidence type="ECO:0000313" key="3">
    <source>
        <dbReference type="Proteomes" id="UP000633814"/>
    </source>
</evidence>
<evidence type="ECO:0000313" key="2">
    <source>
        <dbReference type="EMBL" id="MCB5226744.1"/>
    </source>
</evidence>
<dbReference type="Proteomes" id="UP000633814">
    <property type="component" value="Unassembled WGS sequence"/>
</dbReference>
<dbReference type="EMBL" id="JAEINI020000004">
    <property type="protein sequence ID" value="MCB5226744.1"/>
    <property type="molecule type" value="Genomic_DNA"/>
</dbReference>
<accession>A0ABS8C366</accession>
<comment type="caution">
    <text evidence="2">The sequence shown here is derived from an EMBL/GenBank/DDBJ whole genome shotgun (WGS) entry which is preliminary data.</text>
</comment>
<reference evidence="2 3" key="1">
    <citation type="submission" date="2021-10" db="EMBL/GenBank/DDBJ databases">
        <title>Alishewanella koreense sp. nov. isolated from seawater of southwestern coast in South Korea and the proposal for the reclassification of Rheinheimera perlucida and Rheinheimera tuosuensis as Arsukibacterium perlucida and Arsukibacterium tuosuensis.</title>
        <authorList>
            <person name="Kim K.H."/>
            <person name="Ruan W."/>
            <person name="Kim K.R."/>
            <person name="Baek J.H."/>
            <person name="Jeon C.O."/>
        </authorList>
    </citation>
    <scope>NUCLEOTIDE SEQUENCE [LARGE SCALE GENOMIC DNA]</scope>
    <source>
        <strain evidence="2 3">16-MA</strain>
    </source>
</reference>
<dbReference type="RefSeq" id="WP_226750839.1">
    <property type="nucleotide sequence ID" value="NZ_JAEINI020000004.1"/>
</dbReference>
<name>A0ABS8C366_9ALTE</name>
<sequence length="102" mass="11384">MTKILTILLSCSLLLVLVAPLQANDSAMLLSDNKEPAKQPTVLPTKDITKETAAQLAKQRFPGRILKVRAESRQYRVRVMQDDGRVVNVIVDGRSGRVKRED</sequence>
<organism evidence="2 3">
    <name type="scientific">Alishewanella maricola</name>
    <dbReference type="NCBI Taxonomy" id="2795740"/>
    <lineage>
        <taxon>Bacteria</taxon>
        <taxon>Pseudomonadati</taxon>
        <taxon>Pseudomonadota</taxon>
        <taxon>Gammaproteobacteria</taxon>
        <taxon>Alteromonadales</taxon>
        <taxon>Alteromonadaceae</taxon>
        <taxon>Alishewanella</taxon>
    </lineage>
</organism>
<keyword evidence="3" id="KW-1185">Reference proteome</keyword>
<feature type="signal peptide" evidence="1">
    <location>
        <begin position="1"/>
        <end position="23"/>
    </location>
</feature>
<protein>
    <submittedName>
        <fullName evidence="2">PepSY domain-containing protein</fullName>
    </submittedName>
</protein>
<feature type="chain" id="PRO_5045286768" evidence="1">
    <location>
        <begin position="24"/>
        <end position="102"/>
    </location>
</feature>
<gene>
    <name evidence="2" type="ORF">JAO78_007945</name>
</gene>
<evidence type="ECO:0000256" key="1">
    <source>
        <dbReference type="SAM" id="SignalP"/>
    </source>
</evidence>
<proteinExistence type="predicted"/>